<dbReference type="RefSeq" id="WP_062030422.1">
    <property type="nucleotide sequence ID" value="NZ_BEWL01000001.1"/>
</dbReference>
<keyword evidence="1" id="KW-1133">Transmembrane helix</keyword>
<dbReference type="InterPro" id="IPR012171">
    <property type="entry name" value="Fatty_acid_desaturase"/>
</dbReference>
<feature type="transmembrane region" description="Helical" evidence="1">
    <location>
        <begin position="194"/>
        <end position="214"/>
    </location>
</feature>
<evidence type="ECO:0000256" key="1">
    <source>
        <dbReference type="SAM" id="Phobius"/>
    </source>
</evidence>
<dbReference type="Proteomes" id="UP001156672">
    <property type="component" value="Unassembled WGS sequence"/>
</dbReference>
<name>A0ABQ5WXV6_9PROT</name>
<organism evidence="3 4">
    <name type="scientific">Gluconobacter albidus</name>
    <dbReference type="NCBI Taxonomy" id="318683"/>
    <lineage>
        <taxon>Bacteria</taxon>
        <taxon>Pseudomonadati</taxon>
        <taxon>Pseudomonadota</taxon>
        <taxon>Alphaproteobacteria</taxon>
        <taxon>Acetobacterales</taxon>
        <taxon>Acetobacteraceae</taxon>
        <taxon>Gluconobacter</taxon>
    </lineage>
</organism>
<sequence>MTGFGENKLETSGCSDETARSVRKYQGSHFWTSLFQVLSTISLLLLCYVLIYAGLMRGWWWSLVLTPLASGLSIRTFVLQHDCGHGSLFKKRWTNDVTGWLCSLLTLTPYDHWKKHHGLHHGSWNNMDTRGRLSDLYSDCITVAEYRKMTRLKKFLYRMSKNPLLTVFLMPPVIFFIVYRFAFDTPRHWIRERAGVYATNLCLVAMFGGLSWLVGWKLVLLVSFMVIYPAAVTGVWLFLVQHKFEGVQWAEHPQWNNYDAVVTGCSFLRFSRIMRWFTGDIGTHHVHHMAPGIPNYRLLACHDAHPAFQNVKILTWRDGIREARSNVLWDEDMQAMVDLRSVT</sequence>
<feature type="transmembrane region" description="Helical" evidence="1">
    <location>
        <begin position="58"/>
        <end position="78"/>
    </location>
</feature>
<dbReference type="InterPro" id="IPR005804">
    <property type="entry name" value="FA_desaturase_dom"/>
</dbReference>
<protein>
    <recommendedName>
        <fullName evidence="2">Fatty acid desaturase domain-containing protein</fullName>
    </recommendedName>
</protein>
<dbReference type="PANTHER" id="PTHR32100">
    <property type="entry name" value="OMEGA-6 FATTY ACID DESATURASE, CHLOROPLASTIC"/>
    <property type="match status" value="1"/>
</dbReference>
<accession>A0ABQ5WXV6</accession>
<proteinExistence type="predicted"/>
<keyword evidence="1" id="KW-0472">Membrane</keyword>
<feature type="domain" description="Fatty acid desaturase" evidence="2">
    <location>
        <begin position="59"/>
        <end position="307"/>
    </location>
</feature>
<evidence type="ECO:0000313" key="4">
    <source>
        <dbReference type="Proteomes" id="UP001156672"/>
    </source>
</evidence>
<keyword evidence="1" id="KW-0812">Transmembrane</keyword>
<evidence type="ECO:0000259" key="2">
    <source>
        <dbReference type="Pfam" id="PF00487"/>
    </source>
</evidence>
<feature type="transmembrane region" description="Helical" evidence="1">
    <location>
        <begin position="164"/>
        <end position="182"/>
    </location>
</feature>
<feature type="transmembrane region" description="Helical" evidence="1">
    <location>
        <begin position="30"/>
        <end position="51"/>
    </location>
</feature>
<reference evidence="4" key="1">
    <citation type="journal article" date="2019" name="Int. J. Syst. Evol. Microbiol.">
        <title>The Global Catalogue of Microorganisms (GCM) 10K type strain sequencing project: providing services to taxonomists for standard genome sequencing and annotation.</title>
        <authorList>
            <consortium name="The Broad Institute Genomics Platform"/>
            <consortium name="The Broad Institute Genome Sequencing Center for Infectious Disease"/>
            <person name="Wu L."/>
            <person name="Ma J."/>
        </authorList>
    </citation>
    <scope>NUCLEOTIDE SEQUENCE [LARGE SCALE GENOMIC DNA]</scope>
    <source>
        <strain evidence="4">NBRC 3250</strain>
    </source>
</reference>
<dbReference type="EMBL" id="BSNW01000005">
    <property type="protein sequence ID" value="GLQ67824.1"/>
    <property type="molecule type" value="Genomic_DNA"/>
</dbReference>
<dbReference type="Pfam" id="PF00487">
    <property type="entry name" value="FA_desaturase"/>
    <property type="match status" value="1"/>
</dbReference>
<evidence type="ECO:0000313" key="3">
    <source>
        <dbReference type="EMBL" id="GLQ67824.1"/>
    </source>
</evidence>
<feature type="transmembrane region" description="Helical" evidence="1">
    <location>
        <begin position="220"/>
        <end position="239"/>
    </location>
</feature>
<keyword evidence="4" id="KW-1185">Reference proteome</keyword>
<gene>
    <name evidence="3" type="ORF">GCM10007866_02720</name>
</gene>
<comment type="caution">
    <text evidence="3">The sequence shown here is derived from an EMBL/GenBank/DDBJ whole genome shotgun (WGS) entry which is preliminary data.</text>
</comment>